<dbReference type="GO" id="GO:0006526">
    <property type="term" value="P:L-arginine biosynthetic process"/>
    <property type="evidence" value="ECO:0007669"/>
    <property type="project" value="UniProtKB-UniRule"/>
</dbReference>
<dbReference type="GO" id="GO:0005737">
    <property type="term" value="C:cytoplasm"/>
    <property type="evidence" value="ECO:0007669"/>
    <property type="project" value="UniProtKB-SubCell"/>
</dbReference>
<feature type="active site" evidence="7">
    <location>
        <position position="151"/>
    </location>
</feature>
<dbReference type="InterPro" id="IPR000706">
    <property type="entry name" value="AGPR_type-1"/>
</dbReference>
<organism evidence="9 10">
    <name type="scientific">bacterium (Candidatus Ratteibacteria) CG01_land_8_20_14_3_00_40_19</name>
    <dbReference type="NCBI Taxonomy" id="2014290"/>
    <lineage>
        <taxon>Bacteria</taxon>
        <taxon>Candidatus Ratteibacteria</taxon>
    </lineage>
</organism>
<comment type="subcellular location">
    <subcellularLocation>
        <location evidence="7">Cytoplasm</location>
    </subcellularLocation>
</comment>
<dbReference type="GO" id="GO:0070401">
    <property type="term" value="F:NADP+ binding"/>
    <property type="evidence" value="ECO:0007669"/>
    <property type="project" value="InterPro"/>
</dbReference>
<dbReference type="Gene3D" id="3.40.50.720">
    <property type="entry name" value="NAD(P)-binding Rossmann-like Domain"/>
    <property type="match status" value="1"/>
</dbReference>
<dbReference type="SMART" id="SM00859">
    <property type="entry name" value="Semialdhyde_dh"/>
    <property type="match status" value="1"/>
</dbReference>
<dbReference type="HAMAP" id="MF_00150">
    <property type="entry name" value="ArgC_type1"/>
    <property type="match status" value="1"/>
</dbReference>
<keyword evidence="2 7" id="KW-0055">Arginine biosynthesis</keyword>
<keyword evidence="5 7" id="KW-0560">Oxidoreductase</keyword>
<evidence type="ECO:0000256" key="1">
    <source>
        <dbReference type="ARBA" id="ARBA00004862"/>
    </source>
</evidence>
<dbReference type="CDD" id="cd23934">
    <property type="entry name" value="AGPR_1_C"/>
    <property type="match status" value="1"/>
</dbReference>
<comment type="pathway">
    <text evidence="1 7">Amino-acid biosynthesis; L-arginine biosynthesis; N(2)-acetyl-L-ornithine from L-glutamate: step 3/4.</text>
</comment>
<dbReference type="InterPro" id="IPR000534">
    <property type="entry name" value="Semialdehyde_DH_NAD-bd"/>
</dbReference>
<name>A0A2M7EAP4_9BACT</name>
<evidence type="ECO:0000313" key="9">
    <source>
        <dbReference type="EMBL" id="PIV64755.1"/>
    </source>
</evidence>
<dbReference type="AlphaFoldDB" id="A0A2M7EAP4"/>
<dbReference type="FunFam" id="3.30.360.10:FF:000014">
    <property type="entry name" value="N-acetyl-gamma-glutamyl-phosphate reductase"/>
    <property type="match status" value="1"/>
</dbReference>
<dbReference type="CDD" id="cd17895">
    <property type="entry name" value="AGPR_1_N"/>
    <property type="match status" value="1"/>
</dbReference>
<keyword evidence="7" id="KW-0963">Cytoplasm</keyword>
<comment type="catalytic activity">
    <reaction evidence="6 7">
        <text>N-acetyl-L-glutamate 5-semialdehyde + phosphate + NADP(+) = N-acetyl-L-glutamyl 5-phosphate + NADPH + H(+)</text>
        <dbReference type="Rhea" id="RHEA:21588"/>
        <dbReference type="ChEBI" id="CHEBI:15378"/>
        <dbReference type="ChEBI" id="CHEBI:29123"/>
        <dbReference type="ChEBI" id="CHEBI:43474"/>
        <dbReference type="ChEBI" id="CHEBI:57783"/>
        <dbReference type="ChEBI" id="CHEBI:57936"/>
        <dbReference type="ChEBI" id="CHEBI:58349"/>
        <dbReference type="EC" id="1.2.1.38"/>
    </reaction>
</comment>
<evidence type="ECO:0000256" key="3">
    <source>
        <dbReference type="ARBA" id="ARBA00022605"/>
    </source>
</evidence>
<reference evidence="10" key="1">
    <citation type="submission" date="2017-09" db="EMBL/GenBank/DDBJ databases">
        <title>Depth-based differentiation of microbial function through sediment-hosted aquifers and enrichment of novel symbionts in the deep terrestrial subsurface.</title>
        <authorList>
            <person name="Probst A.J."/>
            <person name="Ladd B."/>
            <person name="Jarett J.K."/>
            <person name="Geller-Mcgrath D.E."/>
            <person name="Sieber C.M.K."/>
            <person name="Emerson J.B."/>
            <person name="Anantharaman K."/>
            <person name="Thomas B.C."/>
            <person name="Malmstrom R."/>
            <person name="Stieglmeier M."/>
            <person name="Klingl A."/>
            <person name="Woyke T."/>
            <person name="Ryan C.M."/>
            <person name="Banfield J.F."/>
        </authorList>
    </citation>
    <scope>NUCLEOTIDE SEQUENCE [LARGE SCALE GENOMIC DNA]</scope>
</reference>
<protein>
    <recommendedName>
        <fullName evidence="7">N-acetyl-gamma-glutamyl-phosphate reductase</fullName>
        <shortName evidence="7">AGPR</shortName>
        <ecNumber evidence="7">1.2.1.38</ecNumber>
    </recommendedName>
    <alternativeName>
        <fullName evidence="7">N-acetyl-glutamate semialdehyde dehydrogenase</fullName>
        <shortName evidence="7">NAGSA dehydrogenase</shortName>
    </alternativeName>
</protein>
<dbReference type="GO" id="GO:0051287">
    <property type="term" value="F:NAD binding"/>
    <property type="evidence" value="ECO:0007669"/>
    <property type="project" value="InterPro"/>
</dbReference>
<feature type="domain" description="Semialdehyde dehydrogenase NAD-binding" evidence="8">
    <location>
        <begin position="5"/>
        <end position="143"/>
    </location>
</feature>
<dbReference type="SUPFAM" id="SSF51735">
    <property type="entry name" value="NAD(P)-binding Rossmann-fold domains"/>
    <property type="match status" value="1"/>
</dbReference>
<sequence length="337" mass="37812">MERLRVGIVGFRGYTGNTILRILSRHPKVDLTYLIDQEKGSFPEEFFSYSKKTKPIISGEFDPGNASHYADLFFLALPHTVSMLYVGDLLKVGKRVIDLSADYRFPDVSIYEKWYQTRHKNPQLLKQAVYGLSEIFRAEIKKTDLVANPGCYPTATILGTLPLLKKGLLKDEIIVDAKSGASGAGKKLTPSSLFAAVNENLRPYKVNCHQHAPEIKMILEKVAGKQIDLTFVPHLIPMNKGLLTTIYASLNKEMETSEIFNLYRNFYSFEPFVKVLNKGEFPQTKDVLGTNYCRIGVTANKNKAIIISTLDNLMKGAASQAVQNMNIMFGWEESTGL</sequence>
<dbReference type="Proteomes" id="UP000228886">
    <property type="component" value="Unassembled WGS sequence"/>
</dbReference>
<evidence type="ECO:0000256" key="2">
    <source>
        <dbReference type="ARBA" id="ARBA00022571"/>
    </source>
</evidence>
<proteinExistence type="inferred from homology"/>
<gene>
    <name evidence="7" type="primary">argC</name>
    <name evidence="9" type="ORF">COS11_00540</name>
</gene>
<evidence type="ECO:0000256" key="4">
    <source>
        <dbReference type="ARBA" id="ARBA00022857"/>
    </source>
</evidence>
<dbReference type="Pfam" id="PF22698">
    <property type="entry name" value="Semialdhyde_dhC_1"/>
    <property type="match status" value="1"/>
</dbReference>
<dbReference type="EC" id="1.2.1.38" evidence="7"/>
<evidence type="ECO:0000313" key="10">
    <source>
        <dbReference type="Proteomes" id="UP000228886"/>
    </source>
</evidence>
<dbReference type="Gene3D" id="3.30.360.10">
    <property type="entry name" value="Dihydrodipicolinate Reductase, domain 2"/>
    <property type="match status" value="1"/>
</dbReference>
<keyword evidence="3 7" id="KW-0028">Amino-acid biosynthesis</keyword>
<dbReference type="Pfam" id="PF01118">
    <property type="entry name" value="Semialdhyde_dh"/>
    <property type="match status" value="1"/>
</dbReference>
<dbReference type="PANTHER" id="PTHR32338:SF10">
    <property type="entry name" value="N-ACETYL-GAMMA-GLUTAMYL-PHOSPHATE REDUCTASE, CHLOROPLASTIC-RELATED"/>
    <property type="match status" value="1"/>
</dbReference>
<keyword evidence="4 7" id="KW-0521">NADP</keyword>
<dbReference type="PANTHER" id="PTHR32338">
    <property type="entry name" value="N-ACETYL-GAMMA-GLUTAMYL-PHOSPHATE REDUCTASE, CHLOROPLASTIC-RELATED-RELATED"/>
    <property type="match status" value="1"/>
</dbReference>
<evidence type="ECO:0000256" key="6">
    <source>
        <dbReference type="ARBA" id="ARBA00050557"/>
    </source>
</evidence>
<dbReference type="GO" id="GO:0003942">
    <property type="term" value="F:N-acetyl-gamma-glutamyl-phosphate reductase activity"/>
    <property type="evidence" value="ECO:0007669"/>
    <property type="project" value="UniProtKB-UniRule"/>
</dbReference>
<dbReference type="InterPro" id="IPR058924">
    <property type="entry name" value="AGPR_dimerisation_dom"/>
</dbReference>
<accession>A0A2M7EAP4</accession>
<dbReference type="InterPro" id="IPR050085">
    <property type="entry name" value="AGPR"/>
</dbReference>
<evidence type="ECO:0000256" key="7">
    <source>
        <dbReference type="HAMAP-Rule" id="MF_00150"/>
    </source>
</evidence>
<evidence type="ECO:0000259" key="8">
    <source>
        <dbReference type="SMART" id="SM00859"/>
    </source>
</evidence>
<comment type="similarity">
    <text evidence="7">Belongs to the NAGSA dehydrogenase family. Type 1 subfamily.</text>
</comment>
<comment type="caution">
    <text evidence="9">The sequence shown here is derived from an EMBL/GenBank/DDBJ whole genome shotgun (WGS) entry which is preliminary data.</text>
</comment>
<comment type="function">
    <text evidence="7">Catalyzes the NADPH-dependent reduction of N-acetyl-5-glutamyl phosphate to yield N-acetyl-L-glutamate 5-semialdehyde.</text>
</comment>
<dbReference type="InterPro" id="IPR036291">
    <property type="entry name" value="NAD(P)-bd_dom_sf"/>
</dbReference>
<dbReference type="UniPathway" id="UPA00068">
    <property type="reaction ID" value="UER00108"/>
</dbReference>
<dbReference type="SUPFAM" id="SSF55347">
    <property type="entry name" value="Glyceraldehyde-3-phosphate dehydrogenase-like, C-terminal domain"/>
    <property type="match status" value="1"/>
</dbReference>
<dbReference type="EMBL" id="PETL01000030">
    <property type="protein sequence ID" value="PIV64755.1"/>
    <property type="molecule type" value="Genomic_DNA"/>
</dbReference>
<dbReference type="NCBIfam" id="TIGR01850">
    <property type="entry name" value="argC"/>
    <property type="match status" value="1"/>
</dbReference>
<evidence type="ECO:0000256" key="5">
    <source>
        <dbReference type="ARBA" id="ARBA00023002"/>
    </source>
</evidence>